<dbReference type="SUPFAM" id="SSF52540">
    <property type="entry name" value="P-loop containing nucleoside triphosphate hydrolases"/>
    <property type="match status" value="1"/>
</dbReference>
<dbReference type="EMBL" id="BARS01059551">
    <property type="protein sequence ID" value="GAG46176.1"/>
    <property type="molecule type" value="Genomic_DNA"/>
</dbReference>
<dbReference type="Gene3D" id="3.40.50.300">
    <property type="entry name" value="P-loop containing nucleotide triphosphate hydrolases"/>
    <property type="match status" value="1"/>
</dbReference>
<dbReference type="Pfam" id="PF00005">
    <property type="entry name" value="ABC_tran"/>
    <property type="match status" value="1"/>
</dbReference>
<reference evidence="4" key="1">
    <citation type="journal article" date="2014" name="Front. Microbiol.">
        <title>High frequency of phylogenetically diverse reductive dehalogenase-homologous genes in deep subseafloor sedimentary metagenomes.</title>
        <authorList>
            <person name="Kawai M."/>
            <person name="Futagami T."/>
            <person name="Toyoda A."/>
            <person name="Takaki Y."/>
            <person name="Nishi S."/>
            <person name="Hori S."/>
            <person name="Arai W."/>
            <person name="Tsubouchi T."/>
            <person name="Morono Y."/>
            <person name="Uchiyama I."/>
            <person name="Ito T."/>
            <person name="Fujiyama A."/>
            <person name="Inagaki F."/>
            <person name="Takami H."/>
        </authorList>
    </citation>
    <scope>NUCLEOTIDE SEQUENCE</scope>
    <source>
        <strain evidence="4">Expedition CK06-06</strain>
    </source>
</reference>
<dbReference type="GO" id="GO:0016887">
    <property type="term" value="F:ATP hydrolysis activity"/>
    <property type="evidence" value="ECO:0007669"/>
    <property type="project" value="InterPro"/>
</dbReference>
<gene>
    <name evidence="4" type="ORF">S01H1_86177</name>
</gene>
<keyword evidence="2" id="KW-0067">ATP-binding</keyword>
<feature type="non-terminal residue" evidence="4">
    <location>
        <position position="1"/>
    </location>
</feature>
<feature type="domain" description="ABC transporter" evidence="3">
    <location>
        <begin position="10"/>
        <end position="40"/>
    </location>
</feature>
<accession>X0ZCR3</accession>
<feature type="non-terminal residue" evidence="4">
    <location>
        <position position="40"/>
    </location>
</feature>
<dbReference type="AlphaFoldDB" id="X0ZCR3"/>
<dbReference type="PANTHER" id="PTHR43158">
    <property type="entry name" value="SKFA PEPTIDE EXPORT ATP-BINDING PROTEIN SKFE"/>
    <property type="match status" value="1"/>
</dbReference>
<dbReference type="GO" id="GO:0005524">
    <property type="term" value="F:ATP binding"/>
    <property type="evidence" value="ECO:0007669"/>
    <property type="project" value="UniProtKB-KW"/>
</dbReference>
<sequence>AVRYGKVVALQDLDWTMRRGENWAILGPNGSGKTTLISLI</sequence>
<dbReference type="InterPro" id="IPR027417">
    <property type="entry name" value="P-loop_NTPase"/>
</dbReference>
<organism evidence="4">
    <name type="scientific">marine sediment metagenome</name>
    <dbReference type="NCBI Taxonomy" id="412755"/>
    <lineage>
        <taxon>unclassified sequences</taxon>
        <taxon>metagenomes</taxon>
        <taxon>ecological metagenomes</taxon>
    </lineage>
</organism>
<protein>
    <recommendedName>
        <fullName evidence="3">ABC transporter domain-containing protein</fullName>
    </recommendedName>
</protein>
<proteinExistence type="predicted"/>
<evidence type="ECO:0000259" key="3">
    <source>
        <dbReference type="Pfam" id="PF00005"/>
    </source>
</evidence>
<evidence type="ECO:0000313" key="4">
    <source>
        <dbReference type="EMBL" id="GAG46176.1"/>
    </source>
</evidence>
<evidence type="ECO:0000256" key="2">
    <source>
        <dbReference type="ARBA" id="ARBA00022840"/>
    </source>
</evidence>
<comment type="caution">
    <text evidence="4">The sequence shown here is derived from an EMBL/GenBank/DDBJ whole genome shotgun (WGS) entry which is preliminary data.</text>
</comment>
<dbReference type="InterPro" id="IPR003439">
    <property type="entry name" value="ABC_transporter-like_ATP-bd"/>
</dbReference>
<dbReference type="PANTHER" id="PTHR43158:SF2">
    <property type="entry name" value="SKFA PEPTIDE EXPORT ATP-BINDING PROTEIN SKFE"/>
    <property type="match status" value="1"/>
</dbReference>
<keyword evidence="1" id="KW-0547">Nucleotide-binding</keyword>
<name>X0ZCR3_9ZZZZ</name>
<evidence type="ECO:0000256" key="1">
    <source>
        <dbReference type="ARBA" id="ARBA00022741"/>
    </source>
</evidence>